<evidence type="ECO:0000256" key="1">
    <source>
        <dbReference type="SAM" id="SignalP"/>
    </source>
</evidence>
<name>A0A6A7B5V8_9PLEO</name>
<proteinExistence type="predicted"/>
<organism evidence="2 3">
    <name type="scientific">Plenodomus tracheiphilus IPT5</name>
    <dbReference type="NCBI Taxonomy" id="1408161"/>
    <lineage>
        <taxon>Eukaryota</taxon>
        <taxon>Fungi</taxon>
        <taxon>Dikarya</taxon>
        <taxon>Ascomycota</taxon>
        <taxon>Pezizomycotina</taxon>
        <taxon>Dothideomycetes</taxon>
        <taxon>Pleosporomycetidae</taxon>
        <taxon>Pleosporales</taxon>
        <taxon>Pleosporineae</taxon>
        <taxon>Leptosphaeriaceae</taxon>
        <taxon>Plenodomus</taxon>
    </lineage>
</organism>
<gene>
    <name evidence="2" type="ORF">T440DRAFT_518930</name>
</gene>
<dbReference type="EMBL" id="MU006310">
    <property type="protein sequence ID" value="KAF2849698.1"/>
    <property type="molecule type" value="Genomic_DNA"/>
</dbReference>
<keyword evidence="3" id="KW-1185">Reference proteome</keyword>
<accession>A0A6A7B5V8</accession>
<sequence>MAGISIAATILLLLLFFFLSKRRAATLAARSRRHHLEAAASSSQQSQPIELQPLQIAGGDLGARLAHHAPLSPRHEGEASPPVYAGGVRPGVVRQAAGGDKGGVGVWWREGLPGYEEVDLADLRVGWGV</sequence>
<feature type="signal peptide" evidence="1">
    <location>
        <begin position="1"/>
        <end position="24"/>
    </location>
</feature>
<protein>
    <submittedName>
        <fullName evidence="2">Uncharacterized protein</fullName>
    </submittedName>
</protein>
<evidence type="ECO:0000313" key="3">
    <source>
        <dbReference type="Proteomes" id="UP000799423"/>
    </source>
</evidence>
<evidence type="ECO:0000313" key="2">
    <source>
        <dbReference type="EMBL" id="KAF2849698.1"/>
    </source>
</evidence>
<dbReference type="Proteomes" id="UP000799423">
    <property type="component" value="Unassembled WGS sequence"/>
</dbReference>
<feature type="chain" id="PRO_5025587696" evidence="1">
    <location>
        <begin position="25"/>
        <end position="129"/>
    </location>
</feature>
<keyword evidence="1" id="KW-0732">Signal</keyword>
<reference evidence="2" key="1">
    <citation type="submission" date="2020-01" db="EMBL/GenBank/DDBJ databases">
        <authorList>
            <consortium name="DOE Joint Genome Institute"/>
            <person name="Haridas S."/>
            <person name="Albert R."/>
            <person name="Binder M."/>
            <person name="Bloem J."/>
            <person name="Labutti K."/>
            <person name="Salamov A."/>
            <person name="Andreopoulos B."/>
            <person name="Baker S.E."/>
            <person name="Barry K."/>
            <person name="Bills G."/>
            <person name="Bluhm B.H."/>
            <person name="Cannon C."/>
            <person name="Castanera R."/>
            <person name="Culley D.E."/>
            <person name="Daum C."/>
            <person name="Ezra D."/>
            <person name="Gonzalez J.B."/>
            <person name="Henrissat B."/>
            <person name="Kuo A."/>
            <person name="Liang C."/>
            <person name="Lipzen A."/>
            <person name="Lutzoni F."/>
            <person name="Magnuson J."/>
            <person name="Mondo S."/>
            <person name="Nolan M."/>
            <person name="Ohm R."/>
            <person name="Pangilinan J."/>
            <person name="Park H.-J."/>
            <person name="Ramirez L."/>
            <person name="Alfaro M."/>
            <person name="Sun H."/>
            <person name="Tritt A."/>
            <person name="Yoshinaga Y."/>
            <person name="Zwiers L.-H."/>
            <person name="Turgeon B.G."/>
            <person name="Goodwin S.B."/>
            <person name="Spatafora J.W."/>
            <person name="Crous P.W."/>
            <person name="Grigoriev I.V."/>
        </authorList>
    </citation>
    <scope>NUCLEOTIDE SEQUENCE</scope>
    <source>
        <strain evidence="2">IPT5</strain>
    </source>
</reference>
<dbReference type="AlphaFoldDB" id="A0A6A7B5V8"/>